<evidence type="ECO:0000256" key="2">
    <source>
        <dbReference type="ARBA" id="ARBA00022723"/>
    </source>
</evidence>
<reference evidence="6" key="1">
    <citation type="journal article" date="2023" name="bioRxiv">
        <title>Improved chromosome-level genome assembly for marigold (Tagetes erecta).</title>
        <authorList>
            <person name="Jiang F."/>
            <person name="Yuan L."/>
            <person name="Wang S."/>
            <person name="Wang H."/>
            <person name="Xu D."/>
            <person name="Wang A."/>
            <person name="Fan W."/>
        </authorList>
    </citation>
    <scope>NUCLEOTIDE SEQUENCE</scope>
    <source>
        <strain evidence="6">WSJ</strain>
        <tissue evidence="6">Leaf</tissue>
    </source>
</reference>
<comment type="caution">
    <text evidence="6">The sequence shown here is derived from an EMBL/GenBank/DDBJ whole genome shotgun (WGS) entry which is preliminary data.</text>
</comment>
<evidence type="ECO:0000259" key="5">
    <source>
        <dbReference type="PROSITE" id="PS51471"/>
    </source>
</evidence>
<sequence length="356" mass="40353">MATHNLGSSIPVPSVKELVSQSLKTVPHRYLWNLHDDHPTAPADTSLHVPVIDISNLLHPHFHQIELQKLHHACKNWGIFQLIGHEVCGESLNSMHRKSEEFFNLLPEEKKLYAQKLGSLEGYGQAFVISEDQKLEWCDMIFLKALPTNTRKLDFWPQQQPHNFREALDAYAHDMRNIAVSIIGFIAMALGLDAKTFSNAFKGGSYDVRMNCYPPCPEPERVIGISSHADISGITLLTDCGNIPGLQILKDGQWVFVEPITNGIVVNIGIIMEVVSNGIYKAPYHRACVNREKDRFSLVTFCYPDKKFEIKPAEQLIDSNSVALYKSFTYDEYMQSFYERTKLSDDGVPFVDTLKI</sequence>
<dbReference type="Pfam" id="PF14226">
    <property type="entry name" value="DIOX_N"/>
    <property type="match status" value="1"/>
</dbReference>
<evidence type="ECO:0000313" key="7">
    <source>
        <dbReference type="Proteomes" id="UP001229421"/>
    </source>
</evidence>
<dbReference type="SUPFAM" id="SSF51197">
    <property type="entry name" value="Clavaminate synthase-like"/>
    <property type="match status" value="1"/>
</dbReference>
<dbReference type="Pfam" id="PF03171">
    <property type="entry name" value="2OG-FeII_Oxy"/>
    <property type="match status" value="1"/>
</dbReference>
<feature type="domain" description="Fe2OG dioxygenase" evidence="5">
    <location>
        <begin position="204"/>
        <end position="304"/>
    </location>
</feature>
<evidence type="ECO:0000256" key="3">
    <source>
        <dbReference type="ARBA" id="ARBA00023004"/>
    </source>
</evidence>
<keyword evidence="4" id="KW-0560">Oxidoreductase</keyword>
<dbReference type="EMBL" id="JAUHHV010000009">
    <property type="protein sequence ID" value="KAK1413353.1"/>
    <property type="molecule type" value="Genomic_DNA"/>
</dbReference>
<comment type="similarity">
    <text evidence="1 4">Belongs to the iron/ascorbate-dependent oxidoreductase family.</text>
</comment>
<dbReference type="InterPro" id="IPR044861">
    <property type="entry name" value="IPNS-like_FE2OG_OXY"/>
</dbReference>
<dbReference type="PROSITE" id="PS51471">
    <property type="entry name" value="FE2OG_OXY"/>
    <property type="match status" value="1"/>
</dbReference>
<keyword evidence="7" id="KW-1185">Reference proteome</keyword>
<dbReference type="Gene3D" id="2.60.120.330">
    <property type="entry name" value="B-lactam Antibiotic, Isopenicillin N Synthase, Chain"/>
    <property type="match status" value="1"/>
</dbReference>
<protein>
    <recommendedName>
        <fullName evidence="5">Fe2OG dioxygenase domain-containing protein</fullName>
    </recommendedName>
</protein>
<keyword evidence="2 4" id="KW-0479">Metal-binding</keyword>
<gene>
    <name evidence="6" type="ORF">QVD17_35125</name>
</gene>
<dbReference type="Proteomes" id="UP001229421">
    <property type="component" value="Unassembled WGS sequence"/>
</dbReference>
<dbReference type="AlphaFoldDB" id="A0AAD8K0B4"/>
<dbReference type="InterPro" id="IPR005123">
    <property type="entry name" value="Oxoglu/Fe-dep_dioxygenase_dom"/>
</dbReference>
<dbReference type="PANTHER" id="PTHR47991">
    <property type="entry name" value="OXOGLUTARATE/IRON-DEPENDENT DIOXYGENASE"/>
    <property type="match status" value="1"/>
</dbReference>
<accession>A0AAD8K0B4</accession>
<dbReference type="InterPro" id="IPR027443">
    <property type="entry name" value="IPNS-like_sf"/>
</dbReference>
<evidence type="ECO:0000313" key="6">
    <source>
        <dbReference type="EMBL" id="KAK1413353.1"/>
    </source>
</evidence>
<evidence type="ECO:0000256" key="1">
    <source>
        <dbReference type="ARBA" id="ARBA00008056"/>
    </source>
</evidence>
<proteinExistence type="inferred from homology"/>
<dbReference type="GO" id="GO:0046872">
    <property type="term" value="F:metal ion binding"/>
    <property type="evidence" value="ECO:0007669"/>
    <property type="project" value="UniProtKB-KW"/>
</dbReference>
<dbReference type="FunFam" id="2.60.120.330:FF:000079">
    <property type="entry name" value="Protein SRG1"/>
    <property type="match status" value="1"/>
</dbReference>
<dbReference type="InterPro" id="IPR050295">
    <property type="entry name" value="Plant_2OG-oxidoreductases"/>
</dbReference>
<keyword evidence="3 4" id="KW-0408">Iron</keyword>
<evidence type="ECO:0000256" key="4">
    <source>
        <dbReference type="RuleBase" id="RU003682"/>
    </source>
</evidence>
<organism evidence="6 7">
    <name type="scientific">Tagetes erecta</name>
    <name type="common">African marigold</name>
    <dbReference type="NCBI Taxonomy" id="13708"/>
    <lineage>
        <taxon>Eukaryota</taxon>
        <taxon>Viridiplantae</taxon>
        <taxon>Streptophyta</taxon>
        <taxon>Embryophyta</taxon>
        <taxon>Tracheophyta</taxon>
        <taxon>Spermatophyta</taxon>
        <taxon>Magnoliopsida</taxon>
        <taxon>eudicotyledons</taxon>
        <taxon>Gunneridae</taxon>
        <taxon>Pentapetalae</taxon>
        <taxon>asterids</taxon>
        <taxon>campanulids</taxon>
        <taxon>Asterales</taxon>
        <taxon>Asteraceae</taxon>
        <taxon>Asteroideae</taxon>
        <taxon>Heliantheae alliance</taxon>
        <taxon>Tageteae</taxon>
        <taxon>Tagetes</taxon>
    </lineage>
</organism>
<name>A0AAD8K0B4_TARER</name>
<dbReference type="GO" id="GO:0016705">
    <property type="term" value="F:oxidoreductase activity, acting on paired donors, with incorporation or reduction of molecular oxygen"/>
    <property type="evidence" value="ECO:0007669"/>
    <property type="project" value="UniProtKB-ARBA"/>
</dbReference>
<dbReference type="InterPro" id="IPR026992">
    <property type="entry name" value="DIOX_N"/>
</dbReference>